<feature type="compositionally biased region" description="Low complexity" evidence="2">
    <location>
        <begin position="26"/>
        <end position="38"/>
    </location>
</feature>
<feature type="transmembrane region" description="Helical" evidence="3">
    <location>
        <begin position="157"/>
        <end position="179"/>
    </location>
</feature>
<feature type="transmembrane region" description="Helical" evidence="3">
    <location>
        <begin position="224"/>
        <end position="244"/>
    </location>
</feature>
<feature type="transmembrane region" description="Helical" evidence="3">
    <location>
        <begin position="344"/>
        <end position="369"/>
    </location>
</feature>
<keyword evidence="3" id="KW-0812">Transmembrane</keyword>
<proteinExistence type="predicted"/>
<comment type="caution">
    <text evidence="4">The sequence shown here is derived from an EMBL/GenBank/DDBJ whole genome shotgun (WGS) entry which is preliminary data.</text>
</comment>
<organism evidence="4 5">
    <name type="scientific">Buddleja alternifolia</name>
    <dbReference type="NCBI Taxonomy" id="168488"/>
    <lineage>
        <taxon>Eukaryota</taxon>
        <taxon>Viridiplantae</taxon>
        <taxon>Streptophyta</taxon>
        <taxon>Embryophyta</taxon>
        <taxon>Tracheophyta</taxon>
        <taxon>Spermatophyta</taxon>
        <taxon>Magnoliopsida</taxon>
        <taxon>eudicotyledons</taxon>
        <taxon>Gunneridae</taxon>
        <taxon>Pentapetalae</taxon>
        <taxon>asterids</taxon>
        <taxon>lamiids</taxon>
        <taxon>Lamiales</taxon>
        <taxon>Scrophulariaceae</taxon>
        <taxon>Buddlejeae</taxon>
        <taxon>Buddleja</taxon>
    </lineage>
</organism>
<name>A0AAV6XZX5_9LAMI</name>
<dbReference type="GO" id="GO:0016020">
    <property type="term" value="C:membrane"/>
    <property type="evidence" value="ECO:0007669"/>
    <property type="project" value="UniProtKB-SubCell"/>
</dbReference>
<evidence type="ECO:0000313" key="4">
    <source>
        <dbReference type="EMBL" id="KAG8388506.1"/>
    </source>
</evidence>
<reference evidence="4" key="1">
    <citation type="submission" date="2019-10" db="EMBL/GenBank/DDBJ databases">
        <authorList>
            <person name="Zhang R."/>
            <person name="Pan Y."/>
            <person name="Wang J."/>
            <person name="Ma R."/>
            <person name="Yu S."/>
        </authorList>
    </citation>
    <scope>NUCLEOTIDE SEQUENCE</scope>
    <source>
        <strain evidence="4">LA-IB0</strain>
        <tissue evidence="4">Leaf</tissue>
    </source>
</reference>
<dbReference type="Proteomes" id="UP000826271">
    <property type="component" value="Unassembled WGS sequence"/>
</dbReference>
<keyword evidence="3" id="KW-0472">Membrane</keyword>
<sequence length="384" mass="44289">MDASESDETTMLSTPYFQSDDRAHSSSRVFSTSNRSVSMPGPSNCQDSSKNEHNLARFTGPSRNERRTSFVQMSDPLYVNSNREFVFQPPQDALKQKVTNPIIESGRQKHSRTSDILDAKFHTILYRDAKGWAKRISSFLRVYIPSVMNHHAKVVQWWYKFFVFSCLFAAILDPLFFFLLSMHKENKCMVFSWHIATTFVILRSMTDFIYLIHILLQIMPCQEMYIVIFVYLLILSSKLRYTVILQFRLPYVNPKSGIMGVGDIVDDPRKVARNYFFGYFGIDFFVALPLPQIIVLLILMGVMSASYARGFLQLAILVQYVPRFCNFVRLLACSSPTGFIFESVWTSFVLSPLTIVLFSHVVGSCWYLFGLKVGLFKSFKPFFI</sequence>
<dbReference type="AlphaFoldDB" id="A0AAV6XZX5"/>
<evidence type="ECO:0000256" key="3">
    <source>
        <dbReference type="SAM" id="Phobius"/>
    </source>
</evidence>
<keyword evidence="1" id="KW-0406">Ion transport</keyword>
<feature type="transmembrane region" description="Helical" evidence="3">
    <location>
        <begin position="276"/>
        <end position="299"/>
    </location>
</feature>
<keyword evidence="1" id="KW-0407">Ion channel</keyword>
<protein>
    <submittedName>
        <fullName evidence="4">Uncharacterized protein</fullName>
    </submittedName>
</protein>
<dbReference type="PANTHER" id="PTHR45651">
    <property type="entry name" value="CYCLIC NUCLEOTIDE-GATED ION CHANNEL 15-RELATED-RELATED"/>
    <property type="match status" value="1"/>
</dbReference>
<feature type="region of interest" description="Disordered" evidence="2">
    <location>
        <begin position="1"/>
        <end position="66"/>
    </location>
</feature>
<feature type="transmembrane region" description="Helical" evidence="3">
    <location>
        <begin position="191"/>
        <end position="212"/>
    </location>
</feature>
<evidence type="ECO:0000256" key="2">
    <source>
        <dbReference type="SAM" id="MobiDB-lite"/>
    </source>
</evidence>
<dbReference type="SUPFAM" id="SSF81324">
    <property type="entry name" value="Voltage-gated potassium channels"/>
    <property type="match status" value="1"/>
</dbReference>
<dbReference type="PANTHER" id="PTHR45651:SF11">
    <property type="entry name" value="CYCLIC NUCLEOTIDE-GATED ION CHANNEL 20, CHLOROPLASTIC-RELATED"/>
    <property type="match status" value="1"/>
</dbReference>
<gene>
    <name evidence="4" type="ORF">BUALT_Bualt02G0132700</name>
</gene>
<dbReference type="GO" id="GO:0034220">
    <property type="term" value="P:monoatomic ion transmembrane transport"/>
    <property type="evidence" value="ECO:0007669"/>
    <property type="project" value="UniProtKB-KW"/>
</dbReference>
<keyword evidence="3" id="KW-1133">Transmembrane helix</keyword>
<evidence type="ECO:0000256" key="1">
    <source>
        <dbReference type="ARBA" id="ARBA00023303"/>
    </source>
</evidence>
<dbReference type="EMBL" id="WHWC01000002">
    <property type="protein sequence ID" value="KAG8388506.1"/>
    <property type="molecule type" value="Genomic_DNA"/>
</dbReference>
<keyword evidence="1" id="KW-0813">Transport</keyword>
<evidence type="ECO:0000313" key="5">
    <source>
        <dbReference type="Proteomes" id="UP000826271"/>
    </source>
</evidence>
<accession>A0AAV6XZX5</accession>
<keyword evidence="5" id="KW-1185">Reference proteome</keyword>